<dbReference type="GO" id="GO:1990165">
    <property type="term" value="F:single-strand break-containing DNA binding"/>
    <property type="evidence" value="ECO:0007669"/>
    <property type="project" value="TreeGrafter"/>
</dbReference>
<dbReference type="GO" id="GO:0033699">
    <property type="term" value="F:DNA 5'-adenosine monophosphate hydrolase activity"/>
    <property type="evidence" value="ECO:0007669"/>
    <property type="project" value="TreeGrafter"/>
</dbReference>
<dbReference type="InParanoid" id="A0A067M9F0"/>
<dbReference type="GO" id="GO:0000012">
    <property type="term" value="P:single strand break repair"/>
    <property type="evidence" value="ECO:0007669"/>
    <property type="project" value="TreeGrafter"/>
</dbReference>
<name>A0A067M9F0_BOTB1</name>
<evidence type="ECO:0000313" key="3">
    <source>
        <dbReference type="Proteomes" id="UP000027195"/>
    </source>
</evidence>
<feature type="domain" description="Aprataxin C2HE/C2H2/C2HC zinc finger" evidence="1">
    <location>
        <begin position="146"/>
        <end position="212"/>
    </location>
</feature>
<protein>
    <recommendedName>
        <fullName evidence="1">Aprataxin C2HE/C2H2/C2HC zinc finger domain-containing protein</fullName>
    </recommendedName>
</protein>
<dbReference type="EMBL" id="KL198051">
    <property type="protein sequence ID" value="KDQ12373.1"/>
    <property type="molecule type" value="Genomic_DNA"/>
</dbReference>
<evidence type="ECO:0000313" key="2">
    <source>
        <dbReference type="EMBL" id="KDQ12373.1"/>
    </source>
</evidence>
<dbReference type="STRING" id="930990.A0A067M9F0"/>
<dbReference type="Pfam" id="PF11969">
    <property type="entry name" value="DcpS_C"/>
    <property type="match status" value="1"/>
</dbReference>
<gene>
    <name evidence="2" type="ORF">BOTBODRAFT_34672</name>
</gene>
<dbReference type="Proteomes" id="UP000027195">
    <property type="component" value="Unassembled WGS sequence"/>
</dbReference>
<dbReference type="InterPro" id="IPR032566">
    <property type="entry name" value="Znf-C2HE"/>
</dbReference>
<dbReference type="InterPro" id="IPR036265">
    <property type="entry name" value="HIT-like_sf"/>
</dbReference>
<dbReference type="PANTHER" id="PTHR12486">
    <property type="entry name" value="APRATAXIN-RELATED"/>
    <property type="match status" value="1"/>
</dbReference>
<sequence>MSNALTSLSTYASSDPASLPPTVLLRSSDDSIVIWDKFPKAMFHFLLLPRIKGPLTRENTTNLSSFIKWDKSKALNCLLSMKGDAEAVKVMIQDEMTKKHGFTWDIWMGFHSVPSMEHVHLHIISSDLCSPALKNKKHYNSFHPKLGFFLHFDEVMSWFEDSGNGGLTLNMPSLREEQYEPLLKTDLTCWKCGEEVRNIPLLKSHLEDEWKKERKESERRGKR</sequence>
<dbReference type="HOGENOM" id="CLU_066882_1_1_1"/>
<accession>A0A067M9F0</accession>
<dbReference type="GO" id="GO:0030983">
    <property type="term" value="F:mismatched DNA binding"/>
    <property type="evidence" value="ECO:0007669"/>
    <property type="project" value="TreeGrafter"/>
</dbReference>
<dbReference type="SUPFAM" id="SSF54197">
    <property type="entry name" value="HIT-like"/>
    <property type="match status" value="1"/>
</dbReference>
<dbReference type="Pfam" id="PF16278">
    <property type="entry name" value="zf-C2HE"/>
    <property type="match status" value="1"/>
</dbReference>
<dbReference type="AlphaFoldDB" id="A0A067M9F0"/>
<keyword evidence="3" id="KW-1185">Reference proteome</keyword>
<dbReference type="PANTHER" id="PTHR12486:SF4">
    <property type="entry name" value="APRATAXIN"/>
    <property type="match status" value="1"/>
</dbReference>
<dbReference type="GO" id="GO:0003725">
    <property type="term" value="F:double-stranded RNA binding"/>
    <property type="evidence" value="ECO:0007669"/>
    <property type="project" value="TreeGrafter"/>
</dbReference>
<reference evidence="3" key="1">
    <citation type="journal article" date="2014" name="Proc. Natl. Acad. Sci. U.S.A.">
        <title>Extensive sampling of basidiomycete genomes demonstrates inadequacy of the white-rot/brown-rot paradigm for wood decay fungi.</title>
        <authorList>
            <person name="Riley R."/>
            <person name="Salamov A.A."/>
            <person name="Brown D.W."/>
            <person name="Nagy L.G."/>
            <person name="Floudas D."/>
            <person name="Held B.W."/>
            <person name="Levasseur A."/>
            <person name="Lombard V."/>
            <person name="Morin E."/>
            <person name="Otillar R."/>
            <person name="Lindquist E.A."/>
            <person name="Sun H."/>
            <person name="LaButti K.M."/>
            <person name="Schmutz J."/>
            <person name="Jabbour D."/>
            <person name="Luo H."/>
            <person name="Baker S.E."/>
            <person name="Pisabarro A.G."/>
            <person name="Walton J.D."/>
            <person name="Blanchette R.A."/>
            <person name="Henrissat B."/>
            <person name="Martin F."/>
            <person name="Cullen D."/>
            <person name="Hibbett D.S."/>
            <person name="Grigoriev I.V."/>
        </authorList>
    </citation>
    <scope>NUCLEOTIDE SEQUENCE [LARGE SCALE GENOMIC DNA]</scope>
    <source>
        <strain evidence="3">FD-172 SS1</strain>
    </source>
</reference>
<dbReference type="Gene3D" id="3.30.428.10">
    <property type="entry name" value="HIT-like"/>
    <property type="match status" value="1"/>
</dbReference>
<evidence type="ECO:0000259" key="1">
    <source>
        <dbReference type="Pfam" id="PF16278"/>
    </source>
</evidence>
<dbReference type="OrthoDB" id="3512845at2759"/>
<dbReference type="FunCoup" id="A0A067M9F0">
    <property type="interactions" value="427"/>
</dbReference>
<organism evidence="2 3">
    <name type="scientific">Botryobasidium botryosum (strain FD-172 SS1)</name>
    <dbReference type="NCBI Taxonomy" id="930990"/>
    <lineage>
        <taxon>Eukaryota</taxon>
        <taxon>Fungi</taxon>
        <taxon>Dikarya</taxon>
        <taxon>Basidiomycota</taxon>
        <taxon>Agaricomycotina</taxon>
        <taxon>Agaricomycetes</taxon>
        <taxon>Cantharellales</taxon>
        <taxon>Botryobasidiaceae</taxon>
        <taxon>Botryobasidium</taxon>
    </lineage>
</organism>
<dbReference type="GO" id="GO:0005634">
    <property type="term" value="C:nucleus"/>
    <property type="evidence" value="ECO:0007669"/>
    <property type="project" value="TreeGrafter"/>
</dbReference>
<proteinExistence type="predicted"/>
<dbReference type="GO" id="GO:0003697">
    <property type="term" value="F:single-stranded DNA binding"/>
    <property type="evidence" value="ECO:0007669"/>
    <property type="project" value="TreeGrafter"/>
</dbReference>